<gene>
    <name evidence="1" type="ORF">RMR22_04500</name>
</gene>
<evidence type="ECO:0000313" key="1">
    <source>
        <dbReference type="EMBL" id="MDX8301493.1"/>
    </source>
</evidence>
<dbReference type="AlphaFoldDB" id="A0AAW9FAQ1"/>
<dbReference type="EMBL" id="JAVRAF010000001">
    <property type="protein sequence ID" value="MDX8301493.1"/>
    <property type="molecule type" value="Genomic_DNA"/>
</dbReference>
<dbReference type="RefSeq" id="WP_320202472.1">
    <property type="nucleotide sequence ID" value="NZ_CP192781.1"/>
</dbReference>
<sequence>MSEPLPLAEVYNLFPITSVTWDIQRNDELSGMGSGDVWQSELADPFWTADIALAKGLHDELKQAAAAVRDLEGAQQSFMCCDPLSPFPQADPDGLIIGASVVTVRAVASDRRIAQLQGFPAGYELTRGDKMQFTQGALRRFFEVSRPVTATAEGVVDVRVFPRLPLALAIGAAINLKNPACPVIVYPGSHKPGNGRRSITEGAALKVMQKLRA</sequence>
<accession>A0AAW9FAQ1</accession>
<comment type="caution">
    <text evidence="1">The sequence shown here is derived from an EMBL/GenBank/DDBJ whole genome shotgun (WGS) entry which is preliminary data.</text>
</comment>
<reference evidence="1" key="1">
    <citation type="journal article" date="2023" name="Phytobiomes J">
        <title>Deciphering the key players within the bacterial microbiota associated with aerial crown gall tumors on rhododendron: Insights into the gallobiome.</title>
        <authorList>
            <person name="Kuzmanovic N."/>
            <person name="Nesme J."/>
            <person name="Wolf J."/>
            <person name="Neumann-Schaal M."/>
            <person name="Petersen J."/>
            <person name="Fernandez-Gnecco G."/>
            <person name="Sproeer C."/>
            <person name="Bunk B."/>
            <person name="Overmann J."/>
            <person name="Sorensen S.J."/>
            <person name="Idczak E."/>
            <person name="Smalla K."/>
        </authorList>
    </citation>
    <scope>NUCLEOTIDE SEQUENCE</scope>
    <source>
        <strain evidence="1">Rho-11.1</strain>
    </source>
</reference>
<organism evidence="1">
    <name type="scientific">Agrobacterium rosae</name>
    <dbReference type="NCBI Taxonomy" id="1972867"/>
    <lineage>
        <taxon>Bacteria</taxon>
        <taxon>Pseudomonadati</taxon>
        <taxon>Pseudomonadota</taxon>
        <taxon>Alphaproteobacteria</taxon>
        <taxon>Hyphomicrobiales</taxon>
        <taxon>Rhizobiaceae</taxon>
        <taxon>Rhizobium/Agrobacterium group</taxon>
        <taxon>Agrobacterium</taxon>
    </lineage>
</organism>
<name>A0AAW9FAQ1_9HYPH</name>
<proteinExistence type="predicted"/>
<protein>
    <submittedName>
        <fullName evidence="1">Uncharacterized protein</fullName>
    </submittedName>
</protein>